<evidence type="ECO:0000313" key="2">
    <source>
        <dbReference type="EMBL" id="HIW96240.1"/>
    </source>
</evidence>
<evidence type="ECO:0000313" key="3">
    <source>
        <dbReference type="Proteomes" id="UP000824189"/>
    </source>
</evidence>
<reference evidence="2" key="1">
    <citation type="journal article" date="2021" name="PeerJ">
        <title>Extensive microbial diversity within the chicken gut microbiome revealed by metagenomics and culture.</title>
        <authorList>
            <person name="Gilroy R."/>
            <person name="Ravi A."/>
            <person name="Getino M."/>
            <person name="Pursley I."/>
            <person name="Horton D.L."/>
            <person name="Alikhan N.F."/>
            <person name="Baker D."/>
            <person name="Gharbi K."/>
            <person name="Hall N."/>
            <person name="Watson M."/>
            <person name="Adriaenssens E.M."/>
            <person name="Foster-Nyarko E."/>
            <person name="Jarju S."/>
            <person name="Secka A."/>
            <person name="Antonio M."/>
            <person name="Oren A."/>
            <person name="Chaudhuri R.R."/>
            <person name="La Ragione R."/>
            <person name="Hildebrand F."/>
            <person name="Pallen M.J."/>
        </authorList>
    </citation>
    <scope>NUCLEOTIDE SEQUENCE</scope>
    <source>
        <strain evidence="2">4376</strain>
    </source>
</reference>
<feature type="transmembrane region" description="Helical" evidence="1">
    <location>
        <begin position="34"/>
        <end position="53"/>
    </location>
</feature>
<dbReference type="Proteomes" id="UP000824189">
    <property type="component" value="Unassembled WGS sequence"/>
</dbReference>
<protein>
    <submittedName>
        <fullName evidence="2">DUF2631 domain-containing protein</fullName>
    </submittedName>
</protein>
<feature type="transmembrane region" description="Helical" evidence="1">
    <location>
        <begin position="59"/>
        <end position="78"/>
    </location>
</feature>
<dbReference type="Pfam" id="PF10939">
    <property type="entry name" value="DUF2631"/>
    <property type="match status" value="1"/>
</dbReference>
<dbReference type="AlphaFoldDB" id="A0A9D1URP2"/>
<gene>
    <name evidence="2" type="ORF">H9867_07140</name>
</gene>
<sequence length="139" mass="15332">MAAHTKEAEVYNGVSTADVPSAAWGWSELSRRSIVISGVIGGLFLLGMLFGNHEGNVENIWLIGLAVVTLVGTALFVIRPKGTQRRTVTAHNKPLDHVEPQWAADQRNLTGVYSQLSDDQLRAWNVDPRHREELPGDKH</sequence>
<name>A0A9D1URP2_9CORY</name>
<reference evidence="2" key="2">
    <citation type="submission" date="2021-04" db="EMBL/GenBank/DDBJ databases">
        <authorList>
            <person name="Gilroy R."/>
        </authorList>
    </citation>
    <scope>NUCLEOTIDE SEQUENCE</scope>
    <source>
        <strain evidence="2">4376</strain>
    </source>
</reference>
<keyword evidence="1" id="KW-1133">Transmembrane helix</keyword>
<proteinExistence type="predicted"/>
<keyword evidence="1" id="KW-0812">Transmembrane</keyword>
<dbReference type="EMBL" id="DXFZ01000088">
    <property type="protein sequence ID" value="HIW96240.1"/>
    <property type="molecule type" value="Genomic_DNA"/>
</dbReference>
<organism evidence="2 3">
    <name type="scientific">Candidatus Corynebacterium gallistercoris</name>
    <dbReference type="NCBI Taxonomy" id="2838530"/>
    <lineage>
        <taxon>Bacteria</taxon>
        <taxon>Bacillati</taxon>
        <taxon>Actinomycetota</taxon>
        <taxon>Actinomycetes</taxon>
        <taxon>Mycobacteriales</taxon>
        <taxon>Corynebacteriaceae</taxon>
        <taxon>Corynebacterium</taxon>
    </lineage>
</organism>
<accession>A0A9D1URP2</accession>
<evidence type="ECO:0000256" key="1">
    <source>
        <dbReference type="SAM" id="Phobius"/>
    </source>
</evidence>
<dbReference type="InterPro" id="IPR024341">
    <property type="entry name" value="DUF2631"/>
</dbReference>
<keyword evidence="1" id="KW-0472">Membrane</keyword>
<comment type="caution">
    <text evidence="2">The sequence shown here is derived from an EMBL/GenBank/DDBJ whole genome shotgun (WGS) entry which is preliminary data.</text>
</comment>